<dbReference type="Pfam" id="PF07695">
    <property type="entry name" value="7TMR-DISM_7TM"/>
    <property type="match status" value="1"/>
</dbReference>
<dbReference type="PANTHER" id="PTHR43081">
    <property type="entry name" value="ADENYLATE CYCLASE, TERMINAL-DIFFERENTIATION SPECIFIC-RELATED"/>
    <property type="match status" value="1"/>
</dbReference>
<dbReference type="AlphaFoldDB" id="G0GCK7"/>
<dbReference type="CDD" id="cd07302">
    <property type="entry name" value="CHD"/>
    <property type="match status" value="1"/>
</dbReference>
<feature type="transmembrane region" description="Helical" evidence="1">
    <location>
        <begin position="335"/>
        <end position="356"/>
    </location>
</feature>
<dbReference type="Proteomes" id="UP000007254">
    <property type="component" value="Chromosome"/>
</dbReference>
<feature type="transmembrane region" description="Helical" evidence="1">
    <location>
        <begin position="246"/>
        <end position="268"/>
    </location>
</feature>
<feature type="transmembrane region" description="Helical" evidence="1">
    <location>
        <begin position="362"/>
        <end position="384"/>
    </location>
</feature>
<dbReference type="InterPro" id="IPR011622">
    <property type="entry name" value="7TMR_DISM_rcpt_extracell_dom2"/>
</dbReference>
<dbReference type="PANTHER" id="PTHR43081:SF1">
    <property type="entry name" value="ADENYLATE CYCLASE, TERMINAL-DIFFERENTIATION SPECIFIC"/>
    <property type="match status" value="1"/>
</dbReference>
<dbReference type="HOGENOM" id="CLU_000445_105_5_12"/>
<feature type="transmembrane region" description="Helical" evidence="1">
    <location>
        <begin position="181"/>
        <end position="203"/>
    </location>
</feature>
<dbReference type="EMBL" id="CP002903">
    <property type="protein sequence ID" value="AEJ62073.1"/>
    <property type="molecule type" value="Genomic_DNA"/>
</dbReference>
<evidence type="ECO:0000313" key="5">
    <source>
        <dbReference type="Proteomes" id="UP000007254"/>
    </source>
</evidence>
<proteinExistence type="predicted"/>
<dbReference type="GO" id="GO:0035556">
    <property type="term" value="P:intracellular signal transduction"/>
    <property type="evidence" value="ECO:0007669"/>
    <property type="project" value="InterPro"/>
</dbReference>
<feature type="chain" id="PRO_5003400281" evidence="2">
    <location>
        <begin position="24"/>
        <end position="691"/>
    </location>
</feature>
<dbReference type="InterPro" id="IPR001054">
    <property type="entry name" value="A/G_cyclase"/>
</dbReference>
<feature type="transmembrane region" description="Helical" evidence="1">
    <location>
        <begin position="302"/>
        <end position="323"/>
    </location>
</feature>
<evidence type="ECO:0000256" key="2">
    <source>
        <dbReference type="SAM" id="SignalP"/>
    </source>
</evidence>
<feature type="domain" description="Guanylate cyclase" evidence="3">
    <location>
        <begin position="439"/>
        <end position="565"/>
    </location>
</feature>
<evidence type="ECO:0000313" key="4">
    <source>
        <dbReference type="EMBL" id="AEJ62073.1"/>
    </source>
</evidence>
<organism evidence="4 5">
    <name type="scientific">Winmispira thermophila (strain ATCC 700085 / DSM 6578 / Z-1203)</name>
    <name type="common">Spirochaeta thermophila</name>
    <dbReference type="NCBI Taxonomy" id="869211"/>
    <lineage>
        <taxon>Bacteria</taxon>
        <taxon>Pseudomonadati</taxon>
        <taxon>Spirochaetota</taxon>
        <taxon>Spirochaetia</taxon>
        <taxon>Winmispirales</taxon>
        <taxon>Winmispiraceae</taxon>
        <taxon>Winmispira</taxon>
    </lineage>
</organism>
<dbReference type="InterPro" id="IPR029787">
    <property type="entry name" value="Nucleotide_cyclase"/>
</dbReference>
<dbReference type="Pfam" id="PF07696">
    <property type="entry name" value="7TMR-DISMED2"/>
    <property type="match status" value="1"/>
</dbReference>
<dbReference type="GO" id="GO:0006171">
    <property type="term" value="P:cAMP biosynthetic process"/>
    <property type="evidence" value="ECO:0007669"/>
    <property type="project" value="TreeGrafter"/>
</dbReference>
<accession>G0GCK7</accession>
<dbReference type="Gene3D" id="3.30.70.1230">
    <property type="entry name" value="Nucleotide cyclase"/>
    <property type="match status" value="1"/>
</dbReference>
<dbReference type="KEGG" id="stq:Spith_1814"/>
<keyword evidence="1" id="KW-0472">Membrane</keyword>
<feature type="signal peptide" evidence="2">
    <location>
        <begin position="1"/>
        <end position="23"/>
    </location>
</feature>
<dbReference type="SMART" id="SM00044">
    <property type="entry name" value="CYCc"/>
    <property type="match status" value="1"/>
</dbReference>
<dbReference type="STRING" id="869211.Spith_1814"/>
<gene>
    <name evidence="4" type="ordered locus">Spith_1814</name>
</gene>
<keyword evidence="1" id="KW-0812">Transmembrane</keyword>
<feature type="transmembrane region" description="Helical" evidence="1">
    <location>
        <begin position="280"/>
        <end position="296"/>
    </location>
</feature>
<dbReference type="InterPro" id="IPR050697">
    <property type="entry name" value="Adenylyl/Guanylyl_Cyclase_3/4"/>
</dbReference>
<keyword evidence="2" id="KW-0732">Signal</keyword>
<dbReference type="InterPro" id="IPR011623">
    <property type="entry name" value="7TMR_DISM_rcpt_extracell_dom1"/>
</dbReference>
<feature type="transmembrane region" description="Helical" evidence="1">
    <location>
        <begin position="210"/>
        <end position="226"/>
    </location>
</feature>
<evidence type="ECO:0000256" key="1">
    <source>
        <dbReference type="SAM" id="Phobius"/>
    </source>
</evidence>
<name>G0GCK7_WINT7</name>
<evidence type="ECO:0000259" key="3">
    <source>
        <dbReference type="PROSITE" id="PS50125"/>
    </source>
</evidence>
<dbReference type="Gene3D" id="2.60.40.2380">
    <property type="match status" value="1"/>
</dbReference>
<dbReference type="GO" id="GO:0004016">
    <property type="term" value="F:adenylate cyclase activity"/>
    <property type="evidence" value="ECO:0007669"/>
    <property type="project" value="UniProtKB-ARBA"/>
</dbReference>
<keyword evidence="1" id="KW-1133">Transmembrane helix</keyword>
<dbReference type="SUPFAM" id="SSF55073">
    <property type="entry name" value="Nucleotide cyclase"/>
    <property type="match status" value="1"/>
</dbReference>
<protein>
    <submittedName>
        <fullName evidence="4">Adenylate/guanylate cyclase</fullName>
    </submittedName>
</protein>
<dbReference type="PROSITE" id="PS50125">
    <property type="entry name" value="GUANYLATE_CYCLASE_2"/>
    <property type="match status" value="1"/>
</dbReference>
<keyword evidence="5" id="KW-1185">Reference proteome</keyword>
<reference evidence="4 5" key="1">
    <citation type="submission" date="2011-06" db="EMBL/GenBank/DDBJ databases">
        <title>The complete genome of Spirochaeta thermophila DSM 6578.</title>
        <authorList>
            <consortium name="US DOE Joint Genome Institute (JGI-PGF)"/>
            <person name="Lucas S."/>
            <person name="Lapidus A."/>
            <person name="Bruce D."/>
            <person name="Goodwin L."/>
            <person name="Pitluck S."/>
            <person name="Peters L."/>
            <person name="Kyrpides N."/>
            <person name="Mavromatis K."/>
            <person name="Ivanova N."/>
            <person name="Mikailova N."/>
            <person name="Pagani I."/>
            <person name="Chertkov O."/>
            <person name="Detter J.C."/>
            <person name="Tapia R."/>
            <person name="Han C."/>
            <person name="Land M."/>
            <person name="Hauser L."/>
            <person name="Markowitz V."/>
            <person name="Cheng J.-F."/>
            <person name="Hugenholtz P."/>
            <person name="Woyke T."/>
            <person name="Wu D."/>
            <person name="Spring S."/>
            <person name="Merkhoffer B."/>
            <person name="Schneider S."/>
            <person name="Klenk H.-P."/>
            <person name="Eisen J.A."/>
        </authorList>
    </citation>
    <scope>NUCLEOTIDE SEQUENCE [LARGE SCALE GENOMIC DNA]</scope>
    <source>
        <strain evidence="5">ATCC 700085 / DSM 6578 / Z-1203</strain>
    </source>
</reference>
<dbReference type="Pfam" id="PF00211">
    <property type="entry name" value="Guanylate_cyc"/>
    <property type="match status" value="1"/>
</dbReference>
<sequence length="691" mass="78037">MAMRTSMVVMAVVLLLAGAPLRATPVVPVEPSDHMVQVGGRCAFWKDSSGRATIEEVLTLSPSAFNEGSGLEDLTFGFQSHPMWFKVTFEYREAQEPAPFLLVLDYSLVDEVRLYLPQKDGTWKELDYTAYEGSHRPVFSVTLQPGPNPMFVRVSTEGTLRFPLYLFKEHTYRVRALRQTAGMGLFFGALLLAAFINLFFFYAYKREPDGIASLFLTLLIVFYSIFQSIQDGFVLFFIPKHIGSLFRAYVICGELGLVALSFFMIFFFKRDYVNTPFLQVFSYFWGAALILIILTFSVSPALYVKVFALTGAVSFVPNLWLLLHPPGRRTFLGRYLLIAYLLLIGSIVIFGVRGLGQLPSNWFTLNIIRLGFLLFIVVLTLIQFKRLQLLIEEKYTVEKNWKELYEASSKFVPREFLSFMHRGSIKDVRLGDQTETELTLMFSDIRNFTSIVESLTPAESFEFLNGYFECIGPIIRKHHGFIDKYIGDGVMAIFPHKADDALAAALEIQQALPALNRRYESKGWPSIRIGIGIHTGPCMVGTVGEDLRMDTTVISDVVNIAARLENLTKTFGTDILISEQVVMSLADPGALHLRFLGKVMVKGKSSAVSVFQVLTDREFLKEKELRAAYDSFEQGMFAFFKRDFATAISLFNRVLEVVPSDMPARVYLEEAMTLHASGVPEGWDGYLRITS</sequence>